<evidence type="ECO:0000256" key="1">
    <source>
        <dbReference type="SAM" id="SignalP"/>
    </source>
</evidence>
<evidence type="ECO:0008006" key="4">
    <source>
        <dbReference type="Google" id="ProtNLM"/>
    </source>
</evidence>
<accession>A0ABR4H820</accession>
<dbReference type="EMBL" id="JBFXLT010000056">
    <property type="protein sequence ID" value="KAL2811598.1"/>
    <property type="molecule type" value="Genomic_DNA"/>
</dbReference>
<organism evidence="2 3">
    <name type="scientific">Aspergillus granulosus</name>
    <dbReference type="NCBI Taxonomy" id="176169"/>
    <lineage>
        <taxon>Eukaryota</taxon>
        <taxon>Fungi</taxon>
        <taxon>Dikarya</taxon>
        <taxon>Ascomycota</taxon>
        <taxon>Pezizomycotina</taxon>
        <taxon>Eurotiomycetes</taxon>
        <taxon>Eurotiomycetidae</taxon>
        <taxon>Eurotiales</taxon>
        <taxon>Aspergillaceae</taxon>
        <taxon>Aspergillus</taxon>
        <taxon>Aspergillus subgen. Nidulantes</taxon>
    </lineage>
</organism>
<reference evidence="2 3" key="1">
    <citation type="submission" date="2024-07" db="EMBL/GenBank/DDBJ databases">
        <title>Section-level genome sequencing and comparative genomics of Aspergillus sections Usti and Cavernicolus.</title>
        <authorList>
            <consortium name="Lawrence Berkeley National Laboratory"/>
            <person name="Nybo J.L."/>
            <person name="Vesth T.C."/>
            <person name="Theobald S."/>
            <person name="Frisvad J.C."/>
            <person name="Larsen T.O."/>
            <person name="Kjaerboelling I."/>
            <person name="Rothschild-Mancinelli K."/>
            <person name="Lyhne E.K."/>
            <person name="Kogle M.E."/>
            <person name="Barry K."/>
            <person name="Clum A."/>
            <person name="Na H."/>
            <person name="Ledsgaard L."/>
            <person name="Lin J."/>
            <person name="Lipzen A."/>
            <person name="Kuo A."/>
            <person name="Riley R."/>
            <person name="Mondo S."/>
            <person name="Labutti K."/>
            <person name="Haridas S."/>
            <person name="Pangalinan J."/>
            <person name="Salamov A.A."/>
            <person name="Simmons B.A."/>
            <person name="Magnuson J.K."/>
            <person name="Chen J."/>
            <person name="Drula E."/>
            <person name="Henrissat B."/>
            <person name="Wiebenga A."/>
            <person name="Lubbers R.J."/>
            <person name="Gomes A.C."/>
            <person name="Makela M.R."/>
            <person name="Stajich J."/>
            <person name="Grigoriev I.V."/>
            <person name="Mortensen U.H."/>
            <person name="De Vries R.P."/>
            <person name="Baker S.E."/>
            <person name="Andersen M.R."/>
        </authorList>
    </citation>
    <scope>NUCLEOTIDE SEQUENCE [LARGE SCALE GENOMIC DNA]</scope>
    <source>
        <strain evidence="2 3">CBS 588.65</strain>
    </source>
</reference>
<keyword evidence="3" id="KW-1185">Reference proteome</keyword>
<proteinExistence type="predicted"/>
<feature type="signal peptide" evidence="1">
    <location>
        <begin position="1"/>
        <end position="27"/>
    </location>
</feature>
<comment type="caution">
    <text evidence="2">The sequence shown here is derived from an EMBL/GenBank/DDBJ whole genome shotgun (WGS) entry which is preliminary data.</text>
</comment>
<sequence length="168" mass="18360">MVHASSSRLIVASVGLCLYLFQSLCQASREKGNVVGTGALKMVTMDRDRPGEGMIRQIPPKPTPETGFPCLFLPLTARAGCLAVTTHHSYAPSYVPPLALTSAKHQPFLSAFCLLSSVNSDRSHLYSVLTQKPPASHCACETATVFSWRQLPDLLSPNILSHSVRRRW</sequence>
<evidence type="ECO:0000313" key="3">
    <source>
        <dbReference type="Proteomes" id="UP001610334"/>
    </source>
</evidence>
<keyword evidence="1" id="KW-0732">Signal</keyword>
<protein>
    <recommendedName>
        <fullName evidence="4">Secreted protein</fullName>
    </recommendedName>
</protein>
<feature type="chain" id="PRO_5047326058" description="Secreted protein" evidence="1">
    <location>
        <begin position="28"/>
        <end position="168"/>
    </location>
</feature>
<evidence type="ECO:0000313" key="2">
    <source>
        <dbReference type="EMBL" id="KAL2811598.1"/>
    </source>
</evidence>
<name>A0ABR4H820_9EURO</name>
<dbReference type="Proteomes" id="UP001610334">
    <property type="component" value="Unassembled WGS sequence"/>
</dbReference>
<gene>
    <name evidence="2" type="ORF">BJX63DRAFT_274564</name>
</gene>